<sequence length="449" mass="52078">MEIDNKRRHSEDELKQETVKRVKSQEPNYAYLETVIREKLDFDSEKICCVTLSPLNVYCCLVCGHYYQGRHEKSPAFIHSINENHHVFLNLTNLKFYILPQNIQILHDDKVQLLNGIKYALYPTYSVKDLQSFPKQCFDLNNRAYLNGFIGFTNAATYDYAHSALLLISHINPLRDYFLLNNFDNQGEFIKRLSTCIKKIWSPKLFKHYLSVDDFVTYLKVKEGLNLSLVDPRFFLLWLFNRICLSSKQLKSISNKSCKGKVKIVEIGKESEGNGPVTTTISVKPFWVLTLTLPEFSPFKDGNTVDNLPQINISQLLTKFSDIRAPSANSVLKLTHLPQYLIFHFNRFDHRSEHPVKSRNQTIVEFSSELEVLHANYRLKANVVHTAIKSPSTDGNASDGDERSHWITQLYDDKNDKWVEIDGINTTEREAELLFLSETFIQVWEKQEP</sequence>
<dbReference type="Pfam" id="PF00443">
    <property type="entry name" value="UCH"/>
    <property type="match status" value="1"/>
</dbReference>
<feature type="domain" description="USP" evidence="5">
    <location>
        <begin position="150"/>
        <end position="447"/>
    </location>
</feature>
<dbReference type="GO" id="GO:0004843">
    <property type="term" value="F:cysteine-type deubiquitinase activity"/>
    <property type="evidence" value="ECO:0007669"/>
    <property type="project" value="InterPro"/>
</dbReference>
<dbReference type="GO" id="GO:0016579">
    <property type="term" value="P:protein deubiquitination"/>
    <property type="evidence" value="ECO:0007669"/>
    <property type="project" value="InterPro"/>
</dbReference>
<dbReference type="InterPro" id="IPR028889">
    <property type="entry name" value="USP"/>
</dbReference>
<keyword evidence="3" id="KW-0862">Zinc</keyword>
<evidence type="ECO:0000256" key="1">
    <source>
        <dbReference type="ARBA" id="ARBA00022723"/>
    </source>
</evidence>
<evidence type="ECO:0000256" key="4">
    <source>
        <dbReference type="PROSITE-ProRule" id="PRU00502"/>
    </source>
</evidence>
<feature type="domain" description="UBP-type" evidence="6">
    <location>
        <begin position="27"/>
        <end position="128"/>
    </location>
</feature>
<dbReference type="SUPFAM" id="SSF57850">
    <property type="entry name" value="RING/U-box"/>
    <property type="match status" value="1"/>
</dbReference>
<dbReference type="EMBL" id="OX365917">
    <property type="protein sequence ID" value="CAI4060836.1"/>
    <property type="molecule type" value="Genomic_DNA"/>
</dbReference>
<evidence type="ECO:0000259" key="5">
    <source>
        <dbReference type="PROSITE" id="PS50235"/>
    </source>
</evidence>
<evidence type="ECO:0000256" key="2">
    <source>
        <dbReference type="ARBA" id="ARBA00022771"/>
    </source>
</evidence>
<dbReference type="AlphaFoldDB" id="A0AA35JIJ1"/>
<organism evidence="7 8">
    <name type="scientific">Saccharomyces uvarum</name>
    <name type="common">Yeast</name>
    <name type="synonym">Saccharomyces bayanus var. uvarum</name>
    <dbReference type="NCBI Taxonomy" id="230603"/>
    <lineage>
        <taxon>Eukaryota</taxon>
        <taxon>Fungi</taxon>
        <taxon>Dikarya</taxon>
        <taxon>Ascomycota</taxon>
        <taxon>Saccharomycotina</taxon>
        <taxon>Saccharomycetes</taxon>
        <taxon>Saccharomycetales</taxon>
        <taxon>Saccharomycetaceae</taxon>
        <taxon>Saccharomyces</taxon>
    </lineage>
</organism>
<dbReference type="Gene3D" id="3.30.40.10">
    <property type="entry name" value="Zinc/RING finger domain, C3HC4 (zinc finger)"/>
    <property type="match status" value="1"/>
</dbReference>
<dbReference type="PANTHER" id="PTHR21646">
    <property type="entry name" value="UBIQUITIN CARBOXYL-TERMINAL HYDROLASE"/>
    <property type="match status" value="1"/>
</dbReference>
<dbReference type="SMART" id="SM00290">
    <property type="entry name" value="ZnF_UBP"/>
    <property type="match status" value="1"/>
</dbReference>
<dbReference type="PANTHER" id="PTHR21646:SF16">
    <property type="entry name" value="U4_U6.U5 TRI-SNRNP-ASSOCIATED PROTEIN 2"/>
    <property type="match status" value="1"/>
</dbReference>
<dbReference type="SUPFAM" id="SSF54001">
    <property type="entry name" value="Cysteine proteinases"/>
    <property type="match status" value="1"/>
</dbReference>
<dbReference type="Gene3D" id="3.90.70.10">
    <property type="entry name" value="Cysteine proteinases"/>
    <property type="match status" value="1"/>
</dbReference>
<keyword evidence="2 4" id="KW-0863">Zinc-finger</keyword>
<evidence type="ECO:0000313" key="7">
    <source>
        <dbReference type="EMBL" id="CAI4060836.1"/>
    </source>
</evidence>
<dbReference type="InterPro" id="IPR050185">
    <property type="entry name" value="Ub_carboxyl-term_hydrolase"/>
</dbReference>
<dbReference type="GO" id="GO:0008270">
    <property type="term" value="F:zinc ion binding"/>
    <property type="evidence" value="ECO:0007669"/>
    <property type="project" value="UniProtKB-KW"/>
</dbReference>
<dbReference type="Pfam" id="PF02148">
    <property type="entry name" value="zf-UBP"/>
    <property type="match status" value="1"/>
</dbReference>
<dbReference type="Proteomes" id="UP001162090">
    <property type="component" value="Chromosome 6"/>
</dbReference>
<evidence type="ECO:0000256" key="3">
    <source>
        <dbReference type="ARBA" id="ARBA00022833"/>
    </source>
</evidence>
<dbReference type="PROSITE" id="PS50271">
    <property type="entry name" value="ZF_UBP"/>
    <property type="match status" value="1"/>
</dbReference>
<keyword evidence="1" id="KW-0479">Metal-binding</keyword>
<dbReference type="InterPro" id="IPR013083">
    <property type="entry name" value="Znf_RING/FYVE/PHD"/>
</dbReference>
<evidence type="ECO:0000313" key="8">
    <source>
        <dbReference type="Proteomes" id="UP001162090"/>
    </source>
</evidence>
<dbReference type="PROSITE" id="PS50235">
    <property type="entry name" value="USP_3"/>
    <property type="match status" value="1"/>
</dbReference>
<evidence type="ECO:0000259" key="6">
    <source>
        <dbReference type="PROSITE" id="PS50271"/>
    </source>
</evidence>
<reference evidence="7" key="1">
    <citation type="submission" date="2022-10" db="EMBL/GenBank/DDBJ databases">
        <authorList>
            <person name="Byrne P K."/>
        </authorList>
    </citation>
    <scope>NUCLEOTIDE SEQUENCE</scope>
    <source>
        <strain evidence="7">CBS7001</strain>
    </source>
</reference>
<proteinExistence type="predicted"/>
<gene>
    <name evidence="7" type="primary">SUVC06G0550</name>
    <name evidence="7" type="ORF">SUVC_06G0550</name>
</gene>
<accession>A0AA35JIJ1</accession>
<dbReference type="InterPro" id="IPR001607">
    <property type="entry name" value="Znf_UBP"/>
</dbReference>
<dbReference type="InterPro" id="IPR001394">
    <property type="entry name" value="Peptidase_C19_UCH"/>
</dbReference>
<name>A0AA35JIJ1_SACUV</name>
<dbReference type="InterPro" id="IPR038765">
    <property type="entry name" value="Papain-like_cys_pep_sf"/>
</dbReference>
<protein>
    <submittedName>
        <fullName evidence="7">Uncharacterized protein</fullName>
    </submittedName>
</protein>